<gene>
    <name evidence="1" type="ORF">DACRYDRAFT_21704</name>
</gene>
<name>M5GDU8_DACPD</name>
<organism evidence="1 2">
    <name type="scientific">Dacryopinax primogenitus (strain DJM 731)</name>
    <name type="common">Brown rot fungus</name>
    <dbReference type="NCBI Taxonomy" id="1858805"/>
    <lineage>
        <taxon>Eukaryota</taxon>
        <taxon>Fungi</taxon>
        <taxon>Dikarya</taxon>
        <taxon>Basidiomycota</taxon>
        <taxon>Agaricomycotina</taxon>
        <taxon>Dacrymycetes</taxon>
        <taxon>Dacrymycetales</taxon>
        <taxon>Dacrymycetaceae</taxon>
        <taxon>Dacryopinax</taxon>
    </lineage>
</organism>
<protein>
    <submittedName>
        <fullName evidence="1">Uncharacterized protein</fullName>
    </submittedName>
</protein>
<evidence type="ECO:0000313" key="1">
    <source>
        <dbReference type="EMBL" id="EJU02698.1"/>
    </source>
</evidence>
<proteinExistence type="predicted"/>
<dbReference type="HOGENOM" id="CLU_1726624_0_0_1"/>
<dbReference type="EMBL" id="JH795861">
    <property type="protein sequence ID" value="EJU02698.1"/>
    <property type="molecule type" value="Genomic_DNA"/>
</dbReference>
<keyword evidence="2" id="KW-1185">Reference proteome</keyword>
<dbReference type="GeneID" id="63687571"/>
<dbReference type="RefSeq" id="XP_040629592.1">
    <property type="nucleotide sequence ID" value="XM_040772509.1"/>
</dbReference>
<evidence type="ECO:0000313" key="2">
    <source>
        <dbReference type="Proteomes" id="UP000030653"/>
    </source>
</evidence>
<dbReference type="OrthoDB" id="107110at2759"/>
<accession>M5GDU8</accession>
<dbReference type="PANTHER" id="PTHR33266:SF1">
    <property type="entry name" value="F-BOX DOMAIN-CONTAINING PROTEIN"/>
    <property type="match status" value="1"/>
</dbReference>
<sequence>KKLPDCLETLVTELCGSGIIPRRDIGELAARLLLLCPRIAASDATFQDPIPLPNITLVTYLEALLGPVLDSDFKETFDNTWVNFHHWVVLSGAGALPNNLDRTTLANLWARGAAIQWWYNQASVHLLFITYRGSNEPNALFDPRNLSAVHSR</sequence>
<reference evidence="1 2" key="1">
    <citation type="journal article" date="2012" name="Science">
        <title>The Paleozoic origin of enzymatic lignin decomposition reconstructed from 31 fungal genomes.</title>
        <authorList>
            <person name="Floudas D."/>
            <person name="Binder M."/>
            <person name="Riley R."/>
            <person name="Barry K."/>
            <person name="Blanchette R.A."/>
            <person name="Henrissat B."/>
            <person name="Martinez A.T."/>
            <person name="Otillar R."/>
            <person name="Spatafora J.W."/>
            <person name="Yadav J.S."/>
            <person name="Aerts A."/>
            <person name="Benoit I."/>
            <person name="Boyd A."/>
            <person name="Carlson A."/>
            <person name="Copeland A."/>
            <person name="Coutinho P.M."/>
            <person name="de Vries R.P."/>
            <person name="Ferreira P."/>
            <person name="Findley K."/>
            <person name="Foster B."/>
            <person name="Gaskell J."/>
            <person name="Glotzer D."/>
            <person name="Gorecki P."/>
            <person name="Heitman J."/>
            <person name="Hesse C."/>
            <person name="Hori C."/>
            <person name="Igarashi K."/>
            <person name="Jurgens J.A."/>
            <person name="Kallen N."/>
            <person name="Kersten P."/>
            <person name="Kohler A."/>
            <person name="Kuees U."/>
            <person name="Kumar T.K.A."/>
            <person name="Kuo A."/>
            <person name="LaButti K."/>
            <person name="Larrondo L.F."/>
            <person name="Lindquist E."/>
            <person name="Ling A."/>
            <person name="Lombard V."/>
            <person name="Lucas S."/>
            <person name="Lundell T."/>
            <person name="Martin R."/>
            <person name="McLaughlin D.J."/>
            <person name="Morgenstern I."/>
            <person name="Morin E."/>
            <person name="Murat C."/>
            <person name="Nagy L.G."/>
            <person name="Nolan M."/>
            <person name="Ohm R.A."/>
            <person name="Patyshakuliyeva A."/>
            <person name="Rokas A."/>
            <person name="Ruiz-Duenas F.J."/>
            <person name="Sabat G."/>
            <person name="Salamov A."/>
            <person name="Samejima M."/>
            <person name="Schmutz J."/>
            <person name="Slot J.C."/>
            <person name="St John F."/>
            <person name="Stenlid J."/>
            <person name="Sun H."/>
            <person name="Sun S."/>
            <person name="Syed K."/>
            <person name="Tsang A."/>
            <person name="Wiebenga A."/>
            <person name="Young D."/>
            <person name="Pisabarro A."/>
            <person name="Eastwood D.C."/>
            <person name="Martin F."/>
            <person name="Cullen D."/>
            <person name="Grigoriev I.V."/>
            <person name="Hibbett D.S."/>
        </authorList>
    </citation>
    <scope>NUCLEOTIDE SEQUENCE [LARGE SCALE GENOMIC DNA]</scope>
    <source>
        <strain evidence="1 2">DJM-731 SS1</strain>
    </source>
</reference>
<dbReference type="AlphaFoldDB" id="M5GDU8"/>
<dbReference type="PANTHER" id="PTHR33266">
    <property type="entry name" value="CHROMOSOME 15, WHOLE GENOME SHOTGUN SEQUENCE"/>
    <property type="match status" value="1"/>
</dbReference>
<feature type="non-terminal residue" evidence="1">
    <location>
        <position position="152"/>
    </location>
</feature>
<dbReference type="STRING" id="1858805.M5GDU8"/>
<dbReference type="Proteomes" id="UP000030653">
    <property type="component" value="Unassembled WGS sequence"/>
</dbReference>